<dbReference type="Gene3D" id="3.30.565.60">
    <property type="match status" value="1"/>
</dbReference>
<dbReference type="InterPro" id="IPR038475">
    <property type="entry name" value="RecG_C_sf"/>
</dbReference>
<dbReference type="Pfam" id="PF13749">
    <property type="entry name" value="HATPase_c_4"/>
    <property type="match status" value="1"/>
</dbReference>
<feature type="compositionally biased region" description="Low complexity" evidence="1">
    <location>
        <begin position="492"/>
        <end position="506"/>
    </location>
</feature>
<evidence type="ECO:0000256" key="1">
    <source>
        <dbReference type="SAM" id="MobiDB-lite"/>
    </source>
</evidence>
<proteinExistence type="predicted"/>
<evidence type="ECO:0000313" key="2">
    <source>
        <dbReference type="EMBL" id="SEJ22231.1"/>
    </source>
</evidence>
<dbReference type="SUPFAM" id="SSF46785">
    <property type="entry name" value="Winged helix' DNA-binding domain"/>
    <property type="match status" value="1"/>
</dbReference>
<name>A0A1H6WZ85_9DEIO</name>
<accession>A0A1H6WZ85</accession>
<keyword evidence="2" id="KW-0067">ATP-binding</keyword>
<keyword evidence="2" id="KW-0378">Hydrolase</keyword>
<dbReference type="PANTHER" id="PTHR30595">
    <property type="entry name" value="GLPR-RELATED TRANSCRIPTIONAL REPRESSOR"/>
    <property type="match status" value="1"/>
</dbReference>
<reference evidence="3" key="1">
    <citation type="submission" date="2016-10" db="EMBL/GenBank/DDBJ databases">
        <authorList>
            <person name="Varghese N."/>
            <person name="Submissions S."/>
        </authorList>
    </citation>
    <scope>NUCLEOTIDE SEQUENCE [LARGE SCALE GENOMIC DNA]</scope>
    <source>
        <strain evidence="3">CGMCC 1.10218</strain>
    </source>
</reference>
<feature type="region of interest" description="Disordered" evidence="1">
    <location>
        <begin position="458"/>
        <end position="517"/>
    </location>
</feature>
<gene>
    <name evidence="2" type="ORF">SAMN04488058_10528</name>
</gene>
<dbReference type="Proteomes" id="UP000199223">
    <property type="component" value="Unassembled WGS sequence"/>
</dbReference>
<dbReference type="PANTHER" id="PTHR30595:SF6">
    <property type="entry name" value="SCHLAFEN ALBA-2 DOMAIN-CONTAINING PROTEIN"/>
    <property type="match status" value="1"/>
</dbReference>
<dbReference type="GO" id="GO:0004386">
    <property type="term" value="F:helicase activity"/>
    <property type="evidence" value="ECO:0007669"/>
    <property type="project" value="UniProtKB-KW"/>
</dbReference>
<organism evidence="2 3">
    <name type="scientific">Deinococcus reticulitermitis</name>
    <dbReference type="NCBI Taxonomy" id="856736"/>
    <lineage>
        <taxon>Bacteria</taxon>
        <taxon>Thermotogati</taxon>
        <taxon>Deinococcota</taxon>
        <taxon>Deinococci</taxon>
        <taxon>Deinococcales</taxon>
        <taxon>Deinococcaceae</taxon>
        <taxon>Deinococcus</taxon>
    </lineage>
</organism>
<keyword evidence="3" id="KW-1185">Reference proteome</keyword>
<sequence length="582" mass="62745">MHLPLGVTPQELARHAVGLANARGGSVVVGADLVGGHGGRDAGELHPLMITHAIFELSGGRLTVNVQHHRLPGGTQVLTVFVPQAPYVLAAPDGAVLAWDGAHLVPVLPGTGEPVADQDYTAVVPPDASLADLDPAEVGRLRLLGRRIDAANLPDLDFLRELGLLVPSGGALRPTLAAILLAGTGAALRAHVPQAEVCYFHHQTNDVEFQFREDLRRPLPSLLLRLSELIQARNRFTPVQVGLFRVEVWDHDESVYREALLNALTHRDYTLRDVVHVHHYPDRLEIMSPGGFSGGITPGNILRHQPKRRNPLLAGVLARLGLVEQAGVGVDKMFSLMLRHGKEPPEYVNYPDAVTLTLYGSAFDSDFVRFVARKQEELPQLSLDMLIVLSVLAREGEAPRAVLARALQLPEDRTPRLLRQMEDLGLIVRAGVGRGIAYHLAPEVGQALGRERRRRLAVVPDQEGEVTERPTLLASGNGPGQPAPSAMREPEPSQSPESAPARSRAQTGTLSASGPTQSEVRAIALALARERGQVRNADLREVCGLSAQQSWRVLRGLVDAGRLVRRGSGTRGAAYELAGGPG</sequence>
<dbReference type="EMBL" id="FNZA01000005">
    <property type="protein sequence ID" value="SEJ22231.1"/>
    <property type="molecule type" value="Genomic_DNA"/>
</dbReference>
<dbReference type="InterPro" id="IPR036388">
    <property type="entry name" value="WH-like_DNA-bd_sf"/>
</dbReference>
<keyword evidence="2" id="KW-0347">Helicase</keyword>
<dbReference type="STRING" id="856736.SAMN04488058_10528"/>
<keyword evidence="2" id="KW-0547">Nucleotide-binding</keyword>
<feature type="compositionally biased region" description="Polar residues" evidence="1">
    <location>
        <begin position="507"/>
        <end position="517"/>
    </location>
</feature>
<evidence type="ECO:0000313" key="3">
    <source>
        <dbReference type="Proteomes" id="UP000199223"/>
    </source>
</evidence>
<dbReference type="Gene3D" id="1.10.10.10">
    <property type="entry name" value="Winged helix-like DNA-binding domain superfamily/Winged helix DNA-binding domain"/>
    <property type="match status" value="2"/>
</dbReference>
<dbReference type="AlphaFoldDB" id="A0A1H6WZ85"/>
<dbReference type="InterPro" id="IPR036390">
    <property type="entry name" value="WH_DNA-bd_sf"/>
</dbReference>
<protein>
    <submittedName>
        <fullName evidence="2">ATP-dependent DNA helicase RecG</fullName>
    </submittedName>
</protein>